<name>X7FC76_9RHOB</name>
<feature type="domain" description="D-isomer specific 2-hydroxyacid dehydrogenase catalytic" evidence="5">
    <location>
        <begin position="24"/>
        <end position="315"/>
    </location>
</feature>
<proteinExistence type="inferred from homology"/>
<dbReference type="eggNOG" id="COG1052">
    <property type="taxonomic scope" value="Bacteria"/>
</dbReference>
<dbReference type="GO" id="GO:0016616">
    <property type="term" value="F:oxidoreductase activity, acting on the CH-OH group of donors, NAD or NADP as acceptor"/>
    <property type="evidence" value="ECO:0007669"/>
    <property type="project" value="InterPro"/>
</dbReference>
<dbReference type="OrthoDB" id="9793626at2"/>
<evidence type="ECO:0000313" key="7">
    <source>
        <dbReference type="EMBL" id="ETX30348.1"/>
    </source>
</evidence>
<dbReference type="EMBL" id="JAME01000004">
    <property type="protein sequence ID" value="ETX30348.1"/>
    <property type="molecule type" value="Genomic_DNA"/>
</dbReference>
<evidence type="ECO:0008006" key="9">
    <source>
        <dbReference type="Google" id="ProtNLM"/>
    </source>
</evidence>
<evidence type="ECO:0000313" key="8">
    <source>
        <dbReference type="Proteomes" id="UP000023430"/>
    </source>
</evidence>
<dbReference type="InterPro" id="IPR050857">
    <property type="entry name" value="D-2-hydroxyacid_DH"/>
</dbReference>
<dbReference type="Pfam" id="PF00389">
    <property type="entry name" value="2-Hacid_dh"/>
    <property type="match status" value="1"/>
</dbReference>
<comment type="similarity">
    <text evidence="1 4">Belongs to the D-isomer specific 2-hydroxyacid dehydrogenase family.</text>
</comment>
<dbReference type="AlphaFoldDB" id="X7FC76"/>
<evidence type="ECO:0000256" key="1">
    <source>
        <dbReference type="ARBA" id="ARBA00005854"/>
    </source>
</evidence>
<gene>
    <name evidence="7" type="ORF">RISW2_16055</name>
</gene>
<accession>X7FC76</accession>
<dbReference type="SUPFAM" id="SSF51735">
    <property type="entry name" value="NAD(P)-binding Rossmann-fold domains"/>
    <property type="match status" value="1"/>
</dbReference>
<dbReference type="PANTHER" id="PTHR42789:SF1">
    <property type="entry name" value="D-ISOMER SPECIFIC 2-HYDROXYACID DEHYDROGENASE FAMILY PROTEIN (AFU_ORTHOLOGUE AFUA_6G10090)"/>
    <property type="match status" value="1"/>
</dbReference>
<keyword evidence="3" id="KW-0520">NAD</keyword>
<comment type="caution">
    <text evidence="7">The sequence shown here is derived from an EMBL/GenBank/DDBJ whole genome shotgun (WGS) entry which is preliminary data.</text>
</comment>
<dbReference type="InterPro" id="IPR006140">
    <property type="entry name" value="D-isomer_DH_NAD-bd"/>
</dbReference>
<protein>
    <recommendedName>
        <fullName evidence="9">2-hydroxyacid dehydrogenase</fullName>
    </recommendedName>
</protein>
<evidence type="ECO:0000256" key="3">
    <source>
        <dbReference type="ARBA" id="ARBA00023027"/>
    </source>
</evidence>
<sequence length="318" mass="33828">MQMRIAVLDDWAGVARGMAVWETLGDVTFFTDPVPRDRLAETLAPFEAICLMRERTPFPREVIEALPRLRLLVTTGPRNAAIDLDAAKARGIVVSGTQSRKTSTSELTLALILHQLRGIGSEAARLAGGGFQGPPGRDLAALRVGIVGLGNIGRQVATLANAFGSEVAAWSPNLTEARAADAGVAAAPSLAALAARSDVLTIHMVLSETSRGLVGAEALARLPAGALVVNTSRAGLLEREALFDWLDRDPEARAAIDVFEAEPLPPADPWRGAAARFGDRLLLTPHLGYVTRATWQLFYEQTVEAVAAYQAGTPIRTL</sequence>
<dbReference type="InterPro" id="IPR036291">
    <property type="entry name" value="NAD(P)-bd_dom_sf"/>
</dbReference>
<dbReference type="InterPro" id="IPR006139">
    <property type="entry name" value="D-isomer_2_OHA_DH_cat_dom"/>
</dbReference>
<dbReference type="Pfam" id="PF02826">
    <property type="entry name" value="2-Hacid_dh_C"/>
    <property type="match status" value="1"/>
</dbReference>
<keyword evidence="8" id="KW-1185">Reference proteome</keyword>
<dbReference type="RefSeq" id="WP_043766806.1">
    <property type="nucleotide sequence ID" value="NZ_JAME01000004.1"/>
</dbReference>
<dbReference type="SUPFAM" id="SSF52283">
    <property type="entry name" value="Formate/glycerate dehydrogenase catalytic domain-like"/>
    <property type="match status" value="1"/>
</dbReference>
<evidence type="ECO:0000256" key="2">
    <source>
        <dbReference type="ARBA" id="ARBA00023002"/>
    </source>
</evidence>
<dbReference type="PANTHER" id="PTHR42789">
    <property type="entry name" value="D-ISOMER SPECIFIC 2-HYDROXYACID DEHYDROGENASE FAMILY PROTEIN (AFU_ORTHOLOGUE AFUA_6G10090)"/>
    <property type="match status" value="1"/>
</dbReference>
<keyword evidence="2 4" id="KW-0560">Oxidoreductase</keyword>
<feature type="domain" description="D-isomer specific 2-hydroxyacid dehydrogenase NAD-binding" evidence="6">
    <location>
        <begin position="109"/>
        <end position="288"/>
    </location>
</feature>
<dbReference type="STRING" id="1449351.RISW2_16055"/>
<dbReference type="PATRIC" id="fig|1449351.3.peg.770"/>
<dbReference type="GO" id="GO:0051287">
    <property type="term" value="F:NAD binding"/>
    <property type="evidence" value="ECO:0007669"/>
    <property type="project" value="InterPro"/>
</dbReference>
<dbReference type="CDD" id="cd12169">
    <property type="entry name" value="PGDH_like_1"/>
    <property type="match status" value="1"/>
</dbReference>
<dbReference type="Proteomes" id="UP000023430">
    <property type="component" value="Unassembled WGS sequence"/>
</dbReference>
<dbReference type="Gene3D" id="3.40.50.720">
    <property type="entry name" value="NAD(P)-binding Rossmann-like Domain"/>
    <property type="match status" value="2"/>
</dbReference>
<reference evidence="7 8" key="1">
    <citation type="submission" date="2014-01" db="EMBL/GenBank/DDBJ databases">
        <title>Roseivivax isoporae LMG 25204 Genome Sequencing.</title>
        <authorList>
            <person name="Lai Q."/>
            <person name="Li G."/>
            <person name="Shao Z."/>
        </authorList>
    </citation>
    <scope>NUCLEOTIDE SEQUENCE [LARGE SCALE GENOMIC DNA]</scope>
    <source>
        <strain evidence="7 8">LMG 25204</strain>
    </source>
</reference>
<evidence type="ECO:0000259" key="6">
    <source>
        <dbReference type="Pfam" id="PF02826"/>
    </source>
</evidence>
<evidence type="ECO:0000256" key="4">
    <source>
        <dbReference type="RuleBase" id="RU003719"/>
    </source>
</evidence>
<evidence type="ECO:0000259" key="5">
    <source>
        <dbReference type="Pfam" id="PF00389"/>
    </source>
</evidence>
<organism evidence="7 8">
    <name type="scientific">Roseivivax isoporae LMG 25204</name>
    <dbReference type="NCBI Taxonomy" id="1449351"/>
    <lineage>
        <taxon>Bacteria</taxon>
        <taxon>Pseudomonadati</taxon>
        <taxon>Pseudomonadota</taxon>
        <taxon>Alphaproteobacteria</taxon>
        <taxon>Rhodobacterales</taxon>
        <taxon>Roseobacteraceae</taxon>
        <taxon>Roseivivax</taxon>
    </lineage>
</organism>